<dbReference type="GeneID" id="115754916"/>
<evidence type="ECO:0000313" key="3">
    <source>
        <dbReference type="RefSeq" id="XP_048133675.1"/>
    </source>
</evidence>
<feature type="compositionally biased region" description="Basic and acidic residues" evidence="1">
    <location>
        <begin position="10"/>
        <end position="26"/>
    </location>
</feature>
<dbReference type="PANTHER" id="PTHR31365">
    <property type="entry name" value="EXPRESSED PROTEIN"/>
    <property type="match status" value="1"/>
</dbReference>
<dbReference type="RefSeq" id="XP_048133675.1">
    <property type="nucleotide sequence ID" value="XM_048277718.1"/>
</dbReference>
<evidence type="ECO:0000256" key="1">
    <source>
        <dbReference type="SAM" id="MobiDB-lite"/>
    </source>
</evidence>
<keyword evidence="2" id="KW-1185">Reference proteome</keyword>
<feature type="compositionally biased region" description="Basic residues" evidence="1">
    <location>
        <begin position="77"/>
        <end position="87"/>
    </location>
</feature>
<sequence length="178" mass="19826">MPIEAPPASKETERQLSKKELKKTGLEELEAILSEFGHMNREKSSQDETQDDAQMQKPVDSKGDVDKKENAPGESKRMKKKKKKDKSLKKAKEVQEQLGGIEVGTRTDETTEVENFGDNATIDMKERLKKLTSTKKKMSCKEMGSAARAAAVEAAARSAKLASAKKKEKNCHNQHPVR</sequence>
<dbReference type="PANTHER" id="PTHR31365:SF4">
    <property type="entry name" value="OS05G0179800 PROTEIN"/>
    <property type="match status" value="1"/>
</dbReference>
<feature type="compositionally biased region" description="Basic and acidic residues" evidence="1">
    <location>
        <begin position="59"/>
        <end position="76"/>
    </location>
</feature>
<protein>
    <submittedName>
        <fullName evidence="3">Uncharacterized protein LOC115754916</fullName>
    </submittedName>
</protein>
<name>A0ABM3HAQ2_9MYRT</name>
<proteinExistence type="predicted"/>
<gene>
    <name evidence="3" type="primary">LOC115754916</name>
</gene>
<dbReference type="Proteomes" id="UP000827889">
    <property type="component" value="Chromosome 4"/>
</dbReference>
<organism evidence="2 3">
    <name type="scientific">Rhodamnia argentea</name>
    <dbReference type="NCBI Taxonomy" id="178133"/>
    <lineage>
        <taxon>Eukaryota</taxon>
        <taxon>Viridiplantae</taxon>
        <taxon>Streptophyta</taxon>
        <taxon>Embryophyta</taxon>
        <taxon>Tracheophyta</taxon>
        <taxon>Spermatophyta</taxon>
        <taxon>Magnoliopsida</taxon>
        <taxon>eudicotyledons</taxon>
        <taxon>Gunneridae</taxon>
        <taxon>Pentapetalae</taxon>
        <taxon>rosids</taxon>
        <taxon>malvids</taxon>
        <taxon>Myrtales</taxon>
        <taxon>Myrtaceae</taxon>
        <taxon>Myrtoideae</taxon>
        <taxon>Myrteae</taxon>
        <taxon>Australasian group</taxon>
        <taxon>Rhodamnia</taxon>
    </lineage>
</organism>
<reference evidence="3" key="1">
    <citation type="submission" date="2025-08" db="UniProtKB">
        <authorList>
            <consortium name="RefSeq"/>
        </authorList>
    </citation>
    <scope>IDENTIFICATION</scope>
    <source>
        <tissue evidence="3">Leaf</tissue>
    </source>
</reference>
<evidence type="ECO:0000313" key="2">
    <source>
        <dbReference type="Proteomes" id="UP000827889"/>
    </source>
</evidence>
<feature type="region of interest" description="Disordered" evidence="1">
    <location>
        <begin position="1"/>
        <end position="106"/>
    </location>
</feature>
<accession>A0ABM3HAQ2</accession>